<feature type="transmembrane region" description="Helical" evidence="10">
    <location>
        <begin position="29"/>
        <end position="51"/>
    </location>
</feature>
<proteinExistence type="inferred from homology"/>
<dbReference type="Gene3D" id="3.30.1360.100">
    <property type="entry name" value="General secretion pathway protein M, EpsM"/>
    <property type="match status" value="1"/>
</dbReference>
<keyword evidence="7" id="KW-0653">Protein transport</keyword>
<evidence type="ECO:0000256" key="6">
    <source>
        <dbReference type="ARBA" id="ARBA00022692"/>
    </source>
</evidence>
<evidence type="ECO:0000313" key="11">
    <source>
        <dbReference type="EMBL" id="SFV10235.1"/>
    </source>
</evidence>
<keyword evidence="6 10" id="KW-0812">Transmembrane</keyword>
<evidence type="ECO:0000256" key="10">
    <source>
        <dbReference type="SAM" id="Phobius"/>
    </source>
</evidence>
<accession>A0A1I7LKR2</accession>
<keyword evidence="12" id="KW-1185">Reference proteome</keyword>
<evidence type="ECO:0000256" key="2">
    <source>
        <dbReference type="ARBA" id="ARBA00010637"/>
    </source>
</evidence>
<dbReference type="GO" id="GO:0015628">
    <property type="term" value="P:protein secretion by the type II secretion system"/>
    <property type="evidence" value="ECO:0007669"/>
    <property type="project" value="InterPro"/>
</dbReference>
<dbReference type="InterPro" id="IPR007690">
    <property type="entry name" value="T2SS_GspM"/>
</dbReference>
<gene>
    <name evidence="11" type="ORF">SAMN05216552_103156</name>
</gene>
<evidence type="ECO:0000256" key="7">
    <source>
        <dbReference type="ARBA" id="ARBA00022927"/>
    </source>
</evidence>
<dbReference type="SUPFAM" id="SSF103054">
    <property type="entry name" value="General secretion pathway protein M, EpsM"/>
    <property type="match status" value="1"/>
</dbReference>
<dbReference type="Pfam" id="PF04612">
    <property type="entry name" value="T2SSM"/>
    <property type="match status" value="1"/>
</dbReference>
<evidence type="ECO:0000256" key="9">
    <source>
        <dbReference type="ARBA" id="ARBA00023136"/>
    </source>
</evidence>
<evidence type="ECO:0000256" key="1">
    <source>
        <dbReference type="ARBA" id="ARBA00004377"/>
    </source>
</evidence>
<evidence type="ECO:0000256" key="5">
    <source>
        <dbReference type="ARBA" id="ARBA00022519"/>
    </source>
</evidence>
<comment type="similarity">
    <text evidence="2">Belongs to the GSP M family.</text>
</comment>
<dbReference type="OrthoDB" id="8776177at2"/>
<protein>
    <submittedName>
        <fullName evidence="11">Type II secretion system protein M (GspM)</fullName>
    </submittedName>
</protein>
<dbReference type="EMBL" id="FPBO01000031">
    <property type="protein sequence ID" value="SFV10235.1"/>
    <property type="molecule type" value="Genomic_DNA"/>
</dbReference>
<keyword evidence="4" id="KW-1003">Cell membrane</keyword>
<dbReference type="GO" id="GO:0005886">
    <property type="term" value="C:plasma membrane"/>
    <property type="evidence" value="ECO:0007669"/>
    <property type="project" value="UniProtKB-SubCell"/>
</dbReference>
<name>A0A1I7LKR2_9BURK</name>
<dbReference type="Proteomes" id="UP000199391">
    <property type="component" value="Unassembled WGS sequence"/>
</dbReference>
<keyword evidence="9 10" id="KW-0472">Membrane</keyword>
<evidence type="ECO:0000313" key="12">
    <source>
        <dbReference type="Proteomes" id="UP000199391"/>
    </source>
</evidence>
<dbReference type="STRING" id="1035707.SAMN05216552_103156"/>
<evidence type="ECO:0000256" key="4">
    <source>
        <dbReference type="ARBA" id="ARBA00022475"/>
    </source>
</evidence>
<dbReference type="InterPro" id="IPR023229">
    <property type="entry name" value="T2SS_M_periplasmic_sf"/>
</dbReference>
<dbReference type="AlphaFoldDB" id="A0A1I7LKR2"/>
<organism evidence="11 12">
    <name type="scientific">Pseudoduganella namucuonensis</name>
    <dbReference type="NCBI Taxonomy" id="1035707"/>
    <lineage>
        <taxon>Bacteria</taxon>
        <taxon>Pseudomonadati</taxon>
        <taxon>Pseudomonadota</taxon>
        <taxon>Betaproteobacteria</taxon>
        <taxon>Burkholderiales</taxon>
        <taxon>Oxalobacteraceae</taxon>
        <taxon>Telluria group</taxon>
        <taxon>Pseudoduganella</taxon>
    </lineage>
</organism>
<evidence type="ECO:0000256" key="8">
    <source>
        <dbReference type="ARBA" id="ARBA00022989"/>
    </source>
</evidence>
<evidence type="ECO:0000256" key="3">
    <source>
        <dbReference type="ARBA" id="ARBA00022448"/>
    </source>
</evidence>
<dbReference type="RefSeq" id="WP_093558513.1">
    <property type="nucleotide sequence ID" value="NZ_FPBO01000031.1"/>
</dbReference>
<keyword evidence="3" id="KW-0813">Transport</keyword>
<dbReference type="GO" id="GO:0015627">
    <property type="term" value="C:type II protein secretion system complex"/>
    <property type="evidence" value="ECO:0007669"/>
    <property type="project" value="InterPro"/>
</dbReference>
<keyword evidence="8 10" id="KW-1133">Transmembrane helix</keyword>
<reference evidence="12" key="1">
    <citation type="submission" date="2016-10" db="EMBL/GenBank/DDBJ databases">
        <authorList>
            <person name="Varghese N."/>
            <person name="Submissions S."/>
        </authorList>
    </citation>
    <scope>NUCLEOTIDE SEQUENCE [LARGE SCALE GENOMIC DNA]</scope>
    <source>
        <strain evidence="12">CGMCC 1.11014</strain>
    </source>
</reference>
<comment type="subcellular location">
    <subcellularLocation>
        <location evidence="1">Cell inner membrane</location>
        <topology evidence="1">Single-pass membrane protein</topology>
    </subcellularLocation>
</comment>
<keyword evidence="5" id="KW-0997">Cell inner membrane</keyword>
<sequence length="173" mass="18029">MSELSVKAHKLQAAATAFWQERTEQERRMLGVGGAVVGLALVYGLLIDPALEGRAKLRASLPLLRQEAAELQALARTAAELAARPPIQAPRMTNESMTASLAANGLKAQSLALTGEYAKLELKGAQFAALVAWLDAQRRGAGIVVQESAITGLAAPGTVDAALTLHQPAGGAR</sequence>